<comment type="similarity">
    <text evidence="2 10">Belongs to the mitochondrial carrier (TC 2.A.29) family.</text>
</comment>
<organism evidence="11 12">
    <name type="scientific">Bugula neritina</name>
    <name type="common">Brown bryozoan</name>
    <name type="synonym">Sertularia neritina</name>
    <dbReference type="NCBI Taxonomy" id="10212"/>
    <lineage>
        <taxon>Eukaryota</taxon>
        <taxon>Metazoa</taxon>
        <taxon>Spiralia</taxon>
        <taxon>Lophotrochozoa</taxon>
        <taxon>Bryozoa</taxon>
        <taxon>Gymnolaemata</taxon>
        <taxon>Cheilostomatida</taxon>
        <taxon>Flustrina</taxon>
        <taxon>Buguloidea</taxon>
        <taxon>Bugulidae</taxon>
        <taxon>Bugula</taxon>
    </lineage>
</organism>
<dbReference type="PANTHER" id="PTHR45624:SF10">
    <property type="entry name" value="SLC (SOLUTE CARRIER) HOMOLOG"/>
    <property type="match status" value="1"/>
</dbReference>
<dbReference type="Gene3D" id="1.50.40.10">
    <property type="entry name" value="Mitochondrial carrier domain"/>
    <property type="match status" value="1"/>
</dbReference>
<dbReference type="InterPro" id="IPR018108">
    <property type="entry name" value="MCP_transmembrane"/>
</dbReference>
<dbReference type="InterPro" id="IPR050567">
    <property type="entry name" value="Mitochondrial_Carrier"/>
</dbReference>
<evidence type="ECO:0000256" key="7">
    <source>
        <dbReference type="ARBA" id="ARBA00023128"/>
    </source>
</evidence>
<dbReference type="PROSITE" id="PS50920">
    <property type="entry name" value="SOLCAR"/>
    <property type="match status" value="3"/>
</dbReference>
<reference evidence="11" key="1">
    <citation type="submission" date="2020-06" db="EMBL/GenBank/DDBJ databases">
        <title>Draft genome of Bugula neritina, a colonial animal packing powerful symbionts and potential medicines.</title>
        <authorList>
            <person name="Rayko M."/>
        </authorList>
    </citation>
    <scope>NUCLEOTIDE SEQUENCE [LARGE SCALE GENOMIC DNA]</scope>
    <source>
        <strain evidence="11">Kwan_BN1</strain>
    </source>
</reference>
<dbReference type="PANTHER" id="PTHR45624">
    <property type="entry name" value="MITOCHONDRIAL BASIC AMINO ACIDS TRANSPORTER-RELATED"/>
    <property type="match status" value="1"/>
</dbReference>
<keyword evidence="5" id="KW-0677">Repeat</keyword>
<evidence type="ECO:0000313" key="12">
    <source>
        <dbReference type="Proteomes" id="UP000593567"/>
    </source>
</evidence>
<keyword evidence="7" id="KW-0496">Mitochondrion</keyword>
<keyword evidence="6" id="KW-1133">Transmembrane helix</keyword>
<evidence type="ECO:0000256" key="2">
    <source>
        <dbReference type="ARBA" id="ARBA00006375"/>
    </source>
</evidence>
<evidence type="ECO:0000256" key="1">
    <source>
        <dbReference type="ARBA" id="ARBA00004225"/>
    </source>
</evidence>
<keyword evidence="4 9" id="KW-0812">Transmembrane</keyword>
<keyword evidence="8 9" id="KW-0472">Membrane</keyword>
<keyword evidence="12" id="KW-1185">Reference proteome</keyword>
<evidence type="ECO:0000313" key="11">
    <source>
        <dbReference type="EMBL" id="KAF6021420.1"/>
    </source>
</evidence>
<protein>
    <submittedName>
        <fullName evidence="11">SLC25A45</fullName>
    </submittedName>
</protein>
<dbReference type="GO" id="GO:0031966">
    <property type="term" value="C:mitochondrial membrane"/>
    <property type="evidence" value="ECO:0007669"/>
    <property type="project" value="UniProtKB-SubCell"/>
</dbReference>
<evidence type="ECO:0000256" key="10">
    <source>
        <dbReference type="RuleBase" id="RU000488"/>
    </source>
</evidence>
<proteinExistence type="inferred from homology"/>
<evidence type="ECO:0000256" key="3">
    <source>
        <dbReference type="ARBA" id="ARBA00022448"/>
    </source>
</evidence>
<feature type="repeat" description="Solcar" evidence="9">
    <location>
        <begin position="117"/>
        <end position="205"/>
    </location>
</feature>
<dbReference type="AlphaFoldDB" id="A0A7J7J5D8"/>
<keyword evidence="3 10" id="KW-0813">Transport</keyword>
<evidence type="ECO:0000256" key="8">
    <source>
        <dbReference type="ARBA" id="ARBA00023136"/>
    </source>
</evidence>
<dbReference type="InterPro" id="IPR023395">
    <property type="entry name" value="MCP_dom_sf"/>
</dbReference>
<feature type="repeat" description="Solcar" evidence="9">
    <location>
        <begin position="16"/>
        <end position="107"/>
    </location>
</feature>
<evidence type="ECO:0000256" key="5">
    <source>
        <dbReference type="ARBA" id="ARBA00022737"/>
    </source>
</evidence>
<dbReference type="EMBL" id="VXIV02003043">
    <property type="protein sequence ID" value="KAF6021420.1"/>
    <property type="molecule type" value="Genomic_DNA"/>
</dbReference>
<evidence type="ECO:0000256" key="6">
    <source>
        <dbReference type="ARBA" id="ARBA00022989"/>
    </source>
</evidence>
<comment type="subcellular location">
    <subcellularLocation>
        <location evidence="1">Mitochondrion membrane</location>
        <topology evidence="1">Multi-pass membrane protein</topology>
    </subcellularLocation>
</comment>
<accession>A0A7J7J5D8</accession>
<dbReference type="SUPFAM" id="SSF103506">
    <property type="entry name" value="Mitochondrial carrier"/>
    <property type="match status" value="1"/>
</dbReference>
<dbReference type="GO" id="GO:0022857">
    <property type="term" value="F:transmembrane transporter activity"/>
    <property type="evidence" value="ECO:0007669"/>
    <property type="project" value="TreeGrafter"/>
</dbReference>
<dbReference type="OrthoDB" id="409586at2759"/>
<evidence type="ECO:0000256" key="9">
    <source>
        <dbReference type="PROSITE-ProRule" id="PRU00282"/>
    </source>
</evidence>
<dbReference type="Proteomes" id="UP000593567">
    <property type="component" value="Unassembled WGS sequence"/>
</dbReference>
<feature type="repeat" description="Solcar" evidence="9">
    <location>
        <begin position="212"/>
        <end position="295"/>
    </location>
</feature>
<name>A0A7J7J5D8_BUGNE</name>
<gene>
    <name evidence="11" type="ORF">EB796_020273</name>
</gene>
<comment type="caution">
    <text evidence="11">The sequence shown here is derived from an EMBL/GenBank/DDBJ whole genome shotgun (WGS) entry which is preliminary data.</text>
</comment>
<sequence length="306" mass="34753">MFFSAYNSFIIICEFFKILNHGCISLTSWVFTTGGSGIVVGHPFDTIKTMQQTQTVSKTGVNGFQLLRNVWTTYGLRGLFKGLTYPVVTYGATNAAFFCGAEYTRQVFLKNKADGKLSYFQIYLTGCVGGICPVAILCPTELVKIRLQDQLNTKRKLYSGSIDCTRKLWQKHGPLVFTNGMFATALRDIYTWGFYLVTFEYLRDKLGERGMHYIISELIAGGFAGTVSWTLATPFDVVKSRLQASETKLRLLDVVKALYRENGMKAFTRGMFWSAFRAFPSNSVTLFGYAEMMRWCDRFNQRKYNS</sequence>
<dbReference type="Pfam" id="PF00153">
    <property type="entry name" value="Mito_carr"/>
    <property type="match status" value="3"/>
</dbReference>
<evidence type="ECO:0000256" key="4">
    <source>
        <dbReference type="ARBA" id="ARBA00022692"/>
    </source>
</evidence>